<keyword evidence="4" id="KW-1185">Reference proteome</keyword>
<name>A0A410WBN1_9CORY</name>
<dbReference type="AlphaFoldDB" id="A0A410WBN1"/>
<evidence type="ECO:0000313" key="3">
    <source>
        <dbReference type="EMBL" id="QAU53371.1"/>
    </source>
</evidence>
<sequence precursor="true">MSTFTLIISAITAIAGLIVPIAQSSSADKEPTPISSEKQPATEEATPEVTEEATEEVAEEATEAPAEEATEEVAEETTEAPAEDTEAPAEDAAAESAE</sequence>
<dbReference type="RefSeq" id="WP_188358283.1">
    <property type="nucleotide sequence ID" value="NZ_BMCX01000002.1"/>
</dbReference>
<proteinExistence type="predicted"/>
<dbReference type="EMBL" id="CP035299">
    <property type="protein sequence ID" value="QAU53371.1"/>
    <property type="molecule type" value="Genomic_DNA"/>
</dbReference>
<keyword evidence="2" id="KW-0732">Signal</keyword>
<dbReference type="Proteomes" id="UP000288929">
    <property type="component" value="Chromosome"/>
</dbReference>
<evidence type="ECO:0000256" key="1">
    <source>
        <dbReference type="SAM" id="MobiDB-lite"/>
    </source>
</evidence>
<protein>
    <submittedName>
        <fullName evidence="3">Uncharacterized protein</fullName>
    </submittedName>
</protein>
<evidence type="ECO:0000256" key="2">
    <source>
        <dbReference type="SAM" id="SignalP"/>
    </source>
</evidence>
<accession>A0A410WBN1</accession>
<organism evidence="3 4">
    <name type="scientific">Corynebacterium pelargi</name>
    <dbReference type="NCBI Taxonomy" id="1471400"/>
    <lineage>
        <taxon>Bacteria</taxon>
        <taxon>Bacillati</taxon>
        <taxon>Actinomycetota</taxon>
        <taxon>Actinomycetes</taxon>
        <taxon>Mycobacteriales</taxon>
        <taxon>Corynebacteriaceae</taxon>
        <taxon>Corynebacterium</taxon>
    </lineage>
</organism>
<dbReference type="KEGG" id="cpeg:CPELA_10640"/>
<feature type="chain" id="PRO_5043523323" evidence="2">
    <location>
        <begin position="25"/>
        <end position="98"/>
    </location>
</feature>
<feature type="compositionally biased region" description="Acidic residues" evidence="1">
    <location>
        <begin position="45"/>
        <end position="98"/>
    </location>
</feature>
<evidence type="ECO:0000313" key="4">
    <source>
        <dbReference type="Proteomes" id="UP000288929"/>
    </source>
</evidence>
<feature type="region of interest" description="Disordered" evidence="1">
    <location>
        <begin position="24"/>
        <end position="98"/>
    </location>
</feature>
<feature type="signal peptide" evidence="2">
    <location>
        <begin position="1"/>
        <end position="24"/>
    </location>
</feature>
<reference evidence="3 4" key="1">
    <citation type="submission" date="2019-01" db="EMBL/GenBank/DDBJ databases">
        <authorList>
            <person name="Ruckert C."/>
            <person name="Busche T."/>
            <person name="Kalinowski J."/>
        </authorList>
    </citation>
    <scope>NUCLEOTIDE SEQUENCE [LARGE SCALE GENOMIC DNA]</scope>
    <source>
        <strain evidence="3 4">136/3</strain>
    </source>
</reference>
<gene>
    <name evidence="3" type="ORF">CPELA_10640</name>
</gene>